<dbReference type="EMBL" id="JAWDIE010000016">
    <property type="protein sequence ID" value="MEJ7138873.1"/>
    <property type="molecule type" value="Genomic_DNA"/>
</dbReference>
<evidence type="ECO:0000313" key="1">
    <source>
        <dbReference type="EMBL" id="MEJ7138873.1"/>
    </source>
</evidence>
<comment type="caution">
    <text evidence="1">The sequence shown here is derived from an EMBL/GenBank/DDBJ whole genome shotgun (WGS) entry which is preliminary data.</text>
</comment>
<proteinExistence type="predicted"/>
<evidence type="ECO:0000313" key="2">
    <source>
        <dbReference type="Proteomes" id="UP001364695"/>
    </source>
</evidence>
<gene>
    <name evidence="1" type="primary">gspK</name>
    <name evidence="1" type="ORF">RV045_10615</name>
</gene>
<sequence length="322" mass="34889">MRWRQRGAALLLALLTVSVITTLAAGLVWQQWRSLQVETAERARGQADWLLTGALDWAMLILREDARSSSVDTLGEPWAVPLAESRLSTFLAAGQGGDGATANATDSSSLPDAFLSGHIEDAQAAYNLRNLIARDPATGKDIISPVELAVVQRLCEQAKVGRETAGQIAQGLLRAWGASEDGNAPLPPRRFDDLRWLGVTPAVLDALRPWLTLLPVVTPVNVNTAPREVLAALLDLPLGAAQQLVQDRATRPWNGIPALRQSLPPSVPDSLLTSARVAVSTRFFRVTGRLRMDDLVLEKESLVLRMGLQLTALDTQTRLQTP</sequence>
<name>A0ACC6P3S0_9BURK</name>
<dbReference type="Proteomes" id="UP001364695">
    <property type="component" value="Unassembled WGS sequence"/>
</dbReference>
<organism evidence="1 2">
    <name type="scientific">Amphibiibacter pelophylacis</name>
    <dbReference type="NCBI Taxonomy" id="1799477"/>
    <lineage>
        <taxon>Bacteria</taxon>
        <taxon>Pseudomonadati</taxon>
        <taxon>Pseudomonadota</taxon>
        <taxon>Betaproteobacteria</taxon>
        <taxon>Burkholderiales</taxon>
        <taxon>Sphaerotilaceae</taxon>
        <taxon>Amphibiibacter</taxon>
    </lineage>
</organism>
<protein>
    <submittedName>
        <fullName evidence="1">Type II secretion system minor pseudopilin GspK</fullName>
    </submittedName>
</protein>
<keyword evidence="2" id="KW-1185">Reference proteome</keyword>
<accession>A0ACC6P3S0</accession>
<reference evidence="1" key="1">
    <citation type="submission" date="2023-10" db="EMBL/GenBank/DDBJ databases">
        <title>Amphibacter perezi, gen. nov., sp. nov. a novel taxa of the family Comamonadaceae, class Betaproteobacteria isolated from the skin microbiota of Pelophylax perezi from different populations.</title>
        <authorList>
            <person name="Costa S."/>
            <person name="Proenca D.N."/>
            <person name="Lopes I."/>
            <person name="Morais P.V."/>
        </authorList>
    </citation>
    <scope>NUCLEOTIDE SEQUENCE</scope>
    <source>
        <strain evidence="1">SL12-8</strain>
    </source>
</reference>